<dbReference type="HOGENOM" id="CLU_1461933_0_0_1"/>
<accession>L8FW31</accession>
<name>L8FW31_PSED2</name>
<reference evidence="3" key="1">
    <citation type="submission" date="2010-09" db="EMBL/GenBank/DDBJ databases">
        <title>The genome sequence of Geomyces destructans 20631-21.</title>
        <authorList>
            <consortium name="The Broad Institute Genome Sequencing Platform"/>
            <person name="Cuomo C.A."/>
            <person name="Blehert D.S."/>
            <person name="Lorch J.M."/>
            <person name="Young S.K."/>
            <person name="Zeng Q."/>
            <person name="Gargeya S."/>
            <person name="Fitzgerald M."/>
            <person name="Haas B."/>
            <person name="Abouelleil A."/>
            <person name="Alvarado L."/>
            <person name="Arachchi H.M."/>
            <person name="Berlin A."/>
            <person name="Brown A."/>
            <person name="Chapman S.B."/>
            <person name="Chen Z."/>
            <person name="Dunbar C."/>
            <person name="Freedman E."/>
            <person name="Gearin G."/>
            <person name="Gellesch M."/>
            <person name="Goldberg J."/>
            <person name="Griggs A."/>
            <person name="Gujja S."/>
            <person name="Heiman D."/>
            <person name="Howarth C."/>
            <person name="Larson L."/>
            <person name="Lui A."/>
            <person name="MacDonald P.J.P."/>
            <person name="Montmayeur A."/>
            <person name="Murphy C."/>
            <person name="Neiman D."/>
            <person name="Pearson M."/>
            <person name="Priest M."/>
            <person name="Roberts A."/>
            <person name="Saif S."/>
            <person name="Shea T."/>
            <person name="Shenoy N."/>
            <person name="Sisk P."/>
            <person name="Stolte C."/>
            <person name="Sykes S."/>
            <person name="Wortman J."/>
            <person name="Nusbaum C."/>
            <person name="Birren B."/>
        </authorList>
    </citation>
    <scope>NUCLEOTIDE SEQUENCE [LARGE SCALE GENOMIC DNA]</scope>
    <source>
        <strain evidence="3">ATCC MYA-4855 / 20631-21</strain>
    </source>
</reference>
<keyword evidence="3" id="KW-1185">Reference proteome</keyword>
<protein>
    <submittedName>
        <fullName evidence="2">Uncharacterized protein</fullName>
    </submittedName>
</protein>
<dbReference type="Proteomes" id="UP000011064">
    <property type="component" value="Unassembled WGS sequence"/>
</dbReference>
<proteinExistence type="predicted"/>
<dbReference type="AlphaFoldDB" id="L8FW31"/>
<sequence>MSIHVHTAIGSVAAGGGQRLSADASLLISLSDASLHICTHFTKYLLFVPDTLYQPPRSSLSASTQNIKAAAVGLAALLSLVQSSSSSCLLPGLLPLTATFCSPSSTRTSFRAWIGTLSPQRWLPRAILSLTRAAANTFRSSAKPPILAPTAASQALPEPPKPPKPPRRLPRASPSSWTTLSMTRR</sequence>
<organism evidence="2 3">
    <name type="scientific">Pseudogymnoascus destructans (strain ATCC MYA-4855 / 20631-21)</name>
    <name type="common">Bat white-nose syndrome fungus</name>
    <name type="synonym">Geomyces destructans</name>
    <dbReference type="NCBI Taxonomy" id="658429"/>
    <lineage>
        <taxon>Eukaryota</taxon>
        <taxon>Fungi</taxon>
        <taxon>Dikarya</taxon>
        <taxon>Ascomycota</taxon>
        <taxon>Pezizomycotina</taxon>
        <taxon>Leotiomycetes</taxon>
        <taxon>Thelebolales</taxon>
        <taxon>Thelebolaceae</taxon>
        <taxon>Pseudogymnoascus</taxon>
    </lineage>
</organism>
<feature type="region of interest" description="Disordered" evidence="1">
    <location>
        <begin position="148"/>
        <end position="185"/>
    </location>
</feature>
<evidence type="ECO:0000313" key="2">
    <source>
        <dbReference type="EMBL" id="ELR04744.1"/>
    </source>
</evidence>
<gene>
    <name evidence="2" type="ORF">GMDG_06972</name>
</gene>
<dbReference type="EMBL" id="GL573359">
    <property type="protein sequence ID" value="ELR04744.1"/>
    <property type="molecule type" value="Genomic_DNA"/>
</dbReference>
<evidence type="ECO:0000313" key="3">
    <source>
        <dbReference type="Proteomes" id="UP000011064"/>
    </source>
</evidence>
<dbReference type="InParanoid" id="L8FW31"/>
<dbReference type="VEuPathDB" id="FungiDB:GMDG_06972"/>
<evidence type="ECO:0000256" key="1">
    <source>
        <dbReference type="SAM" id="MobiDB-lite"/>
    </source>
</evidence>